<dbReference type="InterPro" id="IPR012337">
    <property type="entry name" value="RNaseH-like_sf"/>
</dbReference>
<dbReference type="InterPro" id="IPR005135">
    <property type="entry name" value="Endo/exonuclease/phosphatase"/>
</dbReference>
<dbReference type="PANTHER" id="PTHR19446">
    <property type="entry name" value="REVERSE TRANSCRIPTASES"/>
    <property type="match status" value="1"/>
</dbReference>
<keyword evidence="2" id="KW-0695">RNA-directed DNA polymerase</keyword>
<dbReference type="OrthoDB" id="6432697at2759"/>
<organism evidence="2 3">
    <name type="scientific">Stegodyphus mimosarum</name>
    <name type="common">African social velvet spider</name>
    <dbReference type="NCBI Taxonomy" id="407821"/>
    <lineage>
        <taxon>Eukaryota</taxon>
        <taxon>Metazoa</taxon>
        <taxon>Ecdysozoa</taxon>
        <taxon>Arthropoda</taxon>
        <taxon>Chelicerata</taxon>
        <taxon>Arachnida</taxon>
        <taxon>Araneae</taxon>
        <taxon>Araneomorphae</taxon>
        <taxon>Entelegynae</taxon>
        <taxon>Eresoidea</taxon>
        <taxon>Eresidae</taxon>
        <taxon>Stegodyphus</taxon>
    </lineage>
</organism>
<evidence type="ECO:0000313" key="2">
    <source>
        <dbReference type="EMBL" id="KFM73627.1"/>
    </source>
</evidence>
<sequence length="719" mass="80940">MNGELREHARTALGELKSLIIKNFGRLQSANYHEACVASLKTSVMKPSYAQVVSSSTGENVNKQSNDCNLLVSAASGLENFTSLDVKKLLKEKINPTEKKLALASKNCNRLTWAMDANSKSEICHSPVSDSRGVKLCEFFSMNNLFVVNEYCGPTLCSTQGSSYIDITVVGSDLLADILRWRQPDYESLSDHCTIEFELSVTSNNTFYDGKNSKTVFSVKKANWNIFYNACKQSIDELSQFIECCTDKHALNSRLENFVSILYNASKASMPLKKPSVHKVPWWSTKIECMRKQVNAAGRIEISGIYLPSGNCTKSLEETTTEVLNRSFLTDPFSTDNSFHRRIIAEASLNYVANQDSAFTMSEINSVIENLKCNKAPGLDSISNEILKQVNRMFPILFSKILNICLKLGSFPRCWRRANVVLIPKNSGPRIPHLDNLRCSSLLPRGLNRVSCNTSGLKSNVIDMIYKQGIVSFICYESRVWGTALEKKINSRILRRIQRRILLRVVRGYRTSSYEACFVISGFPPIDLHVLNDKKFKDTISKFMFDTKALFEDLPHAADRLPIQIIIDANSVDDNFPVVCYTDGSKIKNRVGLAYVVLHHGFELEYKLLRIPNECSVFQAELLCISESIKWISNNYSLSAKFLIRTDSLSSLYSLRNIFTCNKLIVTSYALLKDLNNKGVDVIFSYVRGHTGNQGNERADWLAKQAANLQVITPMILPK</sequence>
<dbReference type="EMBL" id="KK118697">
    <property type="protein sequence ID" value="KFM73627.1"/>
    <property type="molecule type" value="Genomic_DNA"/>
</dbReference>
<dbReference type="Gene3D" id="3.30.420.10">
    <property type="entry name" value="Ribonuclease H-like superfamily/Ribonuclease H"/>
    <property type="match status" value="1"/>
</dbReference>
<evidence type="ECO:0000313" key="3">
    <source>
        <dbReference type="Proteomes" id="UP000054359"/>
    </source>
</evidence>
<feature type="non-terminal residue" evidence="2">
    <location>
        <position position="719"/>
    </location>
</feature>
<feature type="domain" description="RNase H type-1" evidence="1">
    <location>
        <begin position="574"/>
        <end position="708"/>
    </location>
</feature>
<keyword evidence="2" id="KW-0548">Nucleotidyltransferase</keyword>
<name>A0A087U8D8_STEMI</name>
<dbReference type="CDD" id="cd09276">
    <property type="entry name" value="Rnase_HI_RT_non_LTR"/>
    <property type="match status" value="1"/>
</dbReference>
<gene>
    <name evidence="2" type="ORF">X975_05933</name>
</gene>
<evidence type="ECO:0000259" key="1">
    <source>
        <dbReference type="PROSITE" id="PS50879"/>
    </source>
</evidence>
<accession>A0A087U8D8</accession>
<protein>
    <submittedName>
        <fullName evidence="2">RNA-directed DNA polymerase from mobile element jockey</fullName>
    </submittedName>
</protein>
<dbReference type="GO" id="GO:0003676">
    <property type="term" value="F:nucleic acid binding"/>
    <property type="evidence" value="ECO:0007669"/>
    <property type="project" value="InterPro"/>
</dbReference>
<dbReference type="SUPFAM" id="SSF53098">
    <property type="entry name" value="Ribonuclease H-like"/>
    <property type="match status" value="1"/>
</dbReference>
<proteinExistence type="predicted"/>
<dbReference type="GO" id="GO:0004523">
    <property type="term" value="F:RNA-DNA hybrid ribonuclease activity"/>
    <property type="evidence" value="ECO:0007669"/>
    <property type="project" value="InterPro"/>
</dbReference>
<dbReference type="InterPro" id="IPR036691">
    <property type="entry name" value="Endo/exonu/phosph_ase_sf"/>
</dbReference>
<keyword evidence="3" id="KW-1185">Reference proteome</keyword>
<dbReference type="GO" id="GO:0003964">
    <property type="term" value="F:RNA-directed DNA polymerase activity"/>
    <property type="evidence" value="ECO:0007669"/>
    <property type="project" value="UniProtKB-KW"/>
</dbReference>
<dbReference type="Pfam" id="PF14529">
    <property type="entry name" value="Exo_endo_phos_2"/>
    <property type="match status" value="1"/>
</dbReference>
<dbReference type="Gene3D" id="3.60.10.10">
    <property type="entry name" value="Endonuclease/exonuclease/phosphatase"/>
    <property type="match status" value="1"/>
</dbReference>
<keyword evidence="2" id="KW-0808">Transferase</keyword>
<reference evidence="2 3" key="1">
    <citation type="submission" date="2013-11" db="EMBL/GenBank/DDBJ databases">
        <title>Genome sequencing of Stegodyphus mimosarum.</title>
        <authorList>
            <person name="Bechsgaard J."/>
        </authorList>
    </citation>
    <scope>NUCLEOTIDE SEQUENCE [LARGE SCALE GENOMIC DNA]</scope>
</reference>
<dbReference type="Proteomes" id="UP000054359">
    <property type="component" value="Unassembled WGS sequence"/>
</dbReference>
<dbReference type="SUPFAM" id="SSF56219">
    <property type="entry name" value="DNase I-like"/>
    <property type="match status" value="1"/>
</dbReference>
<dbReference type="PROSITE" id="PS50879">
    <property type="entry name" value="RNASE_H_1"/>
    <property type="match status" value="1"/>
</dbReference>
<dbReference type="InterPro" id="IPR036397">
    <property type="entry name" value="RNaseH_sf"/>
</dbReference>
<dbReference type="Pfam" id="PF00075">
    <property type="entry name" value="RNase_H"/>
    <property type="match status" value="1"/>
</dbReference>
<dbReference type="AlphaFoldDB" id="A0A087U8D8"/>
<dbReference type="InterPro" id="IPR002156">
    <property type="entry name" value="RNaseH_domain"/>
</dbReference>